<evidence type="ECO:0000313" key="9">
    <source>
        <dbReference type="Proteomes" id="UP000799538"/>
    </source>
</evidence>
<dbReference type="InterPro" id="IPR000996">
    <property type="entry name" value="Clathrin_L-chain"/>
</dbReference>
<feature type="compositionally biased region" description="Polar residues" evidence="7">
    <location>
        <begin position="99"/>
        <end position="124"/>
    </location>
</feature>
<evidence type="ECO:0000313" key="8">
    <source>
        <dbReference type="EMBL" id="KAF2224352.1"/>
    </source>
</evidence>
<dbReference type="PANTHER" id="PTHR10639:SF7">
    <property type="entry name" value="CLATHRIN LIGHT CHAIN"/>
    <property type="match status" value="1"/>
</dbReference>
<evidence type="ECO:0000256" key="5">
    <source>
        <dbReference type="ARBA" id="ARBA00023329"/>
    </source>
</evidence>
<keyword evidence="4 6" id="KW-0168">Coated pit</keyword>
<accession>A0A6A6GF45</accession>
<feature type="region of interest" description="Disordered" evidence="7">
    <location>
        <begin position="43"/>
        <end position="82"/>
    </location>
</feature>
<sequence>MADRFPSIEDIDAGTVEPQGDASFNALEADESSDFLARERAALGEDANQFSTPGDNLASVEDGGDDDDLLGGGGQSAPAPAFSNELTDFTSSFPAIDANNTSLGHDGTITGSSLPINPGASLSNEPEPEVIREWRERRDLAIQHRDQVSADKKAETVKAAHAAIDDFYENYNNKKDKQVAQTRKEAEEFLKNREDTTSGGTSWERIAKLVDLTGKGARGGGADSGKAKFRELLISLRKDEKAPGATGV</sequence>
<dbReference type="EMBL" id="ML992505">
    <property type="protein sequence ID" value="KAF2224352.1"/>
    <property type="molecule type" value="Genomic_DNA"/>
</dbReference>
<comment type="function">
    <text evidence="6">Clathrin is the major protein of the polyhedral coat of coated pits and vesicles.</text>
</comment>
<dbReference type="PANTHER" id="PTHR10639">
    <property type="entry name" value="CLATHRIN LIGHT CHAIN"/>
    <property type="match status" value="1"/>
</dbReference>
<dbReference type="GO" id="GO:0072583">
    <property type="term" value="P:clathrin-dependent endocytosis"/>
    <property type="evidence" value="ECO:0007669"/>
    <property type="project" value="TreeGrafter"/>
</dbReference>
<comment type="subcellular location">
    <subcellularLocation>
        <location evidence="1 6">Cytoplasmic vesicle membrane</location>
        <topology evidence="1 6">Peripheral membrane protein</topology>
        <orientation evidence="1 6">Cytoplasmic side</orientation>
    </subcellularLocation>
    <subcellularLocation>
        <location evidence="6">Membrane</location>
        <location evidence="6">Coated pit</location>
        <topology evidence="6">Peripheral membrane protein</topology>
        <orientation evidence="6">Cytoplasmic side</orientation>
    </subcellularLocation>
    <text evidence="6">Cytoplasmic face of coated pits and vesicles.</text>
</comment>
<evidence type="ECO:0000256" key="6">
    <source>
        <dbReference type="RuleBase" id="RU363137"/>
    </source>
</evidence>
<gene>
    <name evidence="8" type="ORF">BDZ85DRAFT_318294</name>
</gene>
<reference evidence="9" key="1">
    <citation type="journal article" date="2020" name="Stud. Mycol.">
        <title>101 Dothideomycetes genomes: A test case for predicting lifestyles and emergence of pathogens.</title>
        <authorList>
            <person name="Haridas S."/>
            <person name="Albert R."/>
            <person name="Binder M."/>
            <person name="Bloem J."/>
            <person name="LaButti K."/>
            <person name="Salamov A."/>
            <person name="Andreopoulos B."/>
            <person name="Baker S."/>
            <person name="Barry K."/>
            <person name="Bills G."/>
            <person name="Bluhm B."/>
            <person name="Cannon C."/>
            <person name="Castanera R."/>
            <person name="Culley D."/>
            <person name="Daum C."/>
            <person name="Ezra D."/>
            <person name="Gonzalez J."/>
            <person name="Henrissat B."/>
            <person name="Kuo A."/>
            <person name="Liang C."/>
            <person name="Lipzen A."/>
            <person name="Lutzoni F."/>
            <person name="Magnuson J."/>
            <person name="Mondo S."/>
            <person name="Nolan M."/>
            <person name="Ohm R."/>
            <person name="Pangilinan J."/>
            <person name="Park H.-J."/>
            <person name="Ramirez L."/>
            <person name="Alfaro M."/>
            <person name="Sun H."/>
            <person name="Tritt A."/>
            <person name="Yoshinaga Y."/>
            <person name="Zwiers L.-H."/>
            <person name="Turgeon B."/>
            <person name="Goodwin S."/>
            <person name="Spatafora J."/>
            <person name="Crous P."/>
            <person name="Grigoriev I."/>
        </authorList>
    </citation>
    <scope>NUCLEOTIDE SEQUENCE [LARGE SCALE GENOMIC DNA]</scope>
    <source>
        <strain evidence="9">CECT 20119</strain>
    </source>
</reference>
<dbReference type="GO" id="GO:0005198">
    <property type="term" value="F:structural molecule activity"/>
    <property type="evidence" value="ECO:0007669"/>
    <property type="project" value="InterPro"/>
</dbReference>
<evidence type="ECO:0000256" key="1">
    <source>
        <dbReference type="ARBA" id="ARBA00004180"/>
    </source>
</evidence>
<keyword evidence="5 6" id="KW-0968">Cytoplasmic vesicle</keyword>
<evidence type="ECO:0000256" key="3">
    <source>
        <dbReference type="ARBA" id="ARBA00023136"/>
    </source>
</evidence>
<organism evidence="8 9">
    <name type="scientific">Elsinoe ampelina</name>
    <dbReference type="NCBI Taxonomy" id="302913"/>
    <lineage>
        <taxon>Eukaryota</taxon>
        <taxon>Fungi</taxon>
        <taxon>Dikarya</taxon>
        <taxon>Ascomycota</taxon>
        <taxon>Pezizomycotina</taxon>
        <taxon>Dothideomycetes</taxon>
        <taxon>Dothideomycetidae</taxon>
        <taxon>Myriangiales</taxon>
        <taxon>Elsinoaceae</taxon>
        <taxon>Elsinoe</taxon>
    </lineage>
</organism>
<dbReference type="GO" id="GO:0032050">
    <property type="term" value="F:clathrin heavy chain binding"/>
    <property type="evidence" value="ECO:0007669"/>
    <property type="project" value="TreeGrafter"/>
</dbReference>
<evidence type="ECO:0000256" key="7">
    <source>
        <dbReference type="SAM" id="MobiDB-lite"/>
    </source>
</evidence>
<keyword evidence="9" id="KW-1185">Reference proteome</keyword>
<comment type="similarity">
    <text evidence="2 6">Belongs to the clathrin light chain family.</text>
</comment>
<dbReference type="GO" id="GO:0030132">
    <property type="term" value="C:clathrin coat of coated pit"/>
    <property type="evidence" value="ECO:0007669"/>
    <property type="project" value="InterPro"/>
</dbReference>
<dbReference type="AlphaFoldDB" id="A0A6A6GF45"/>
<evidence type="ECO:0000256" key="2">
    <source>
        <dbReference type="ARBA" id="ARBA00005263"/>
    </source>
</evidence>
<feature type="region of interest" description="Disordered" evidence="7">
    <location>
        <begin position="99"/>
        <end position="129"/>
    </location>
</feature>
<dbReference type="OrthoDB" id="5512at2759"/>
<evidence type="ECO:0000256" key="4">
    <source>
        <dbReference type="ARBA" id="ARBA00023176"/>
    </source>
</evidence>
<dbReference type="GO" id="GO:0030130">
    <property type="term" value="C:clathrin coat of trans-Golgi network vesicle"/>
    <property type="evidence" value="ECO:0007669"/>
    <property type="project" value="InterPro"/>
</dbReference>
<protein>
    <recommendedName>
        <fullName evidence="6">Clathrin light chain</fullName>
    </recommendedName>
</protein>
<dbReference type="Proteomes" id="UP000799538">
    <property type="component" value="Unassembled WGS sequence"/>
</dbReference>
<name>A0A6A6GF45_9PEZI</name>
<dbReference type="Pfam" id="PF01086">
    <property type="entry name" value="Clathrin_lg_ch"/>
    <property type="match status" value="1"/>
</dbReference>
<feature type="region of interest" description="Disordered" evidence="7">
    <location>
        <begin position="1"/>
        <end position="22"/>
    </location>
</feature>
<keyword evidence="3 6" id="KW-0472">Membrane</keyword>
<dbReference type="GO" id="GO:0006886">
    <property type="term" value="P:intracellular protein transport"/>
    <property type="evidence" value="ECO:0007669"/>
    <property type="project" value="InterPro"/>
</dbReference>
<proteinExistence type="inferred from homology"/>